<keyword evidence="2" id="KW-1185">Reference proteome</keyword>
<organism evidence="1 2">
    <name type="scientific">Candida boidinii</name>
    <name type="common">Yeast</name>
    <dbReference type="NCBI Taxonomy" id="5477"/>
    <lineage>
        <taxon>Eukaryota</taxon>
        <taxon>Fungi</taxon>
        <taxon>Dikarya</taxon>
        <taxon>Ascomycota</taxon>
        <taxon>Saccharomycotina</taxon>
        <taxon>Pichiomycetes</taxon>
        <taxon>Pichiales</taxon>
        <taxon>Pichiaceae</taxon>
        <taxon>Ogataea</taxon>
        <taxon>Ogataea/Candida clade</taxon>
    </lineage>
</organism>
<evidence type="ECO:0000313" key="1">
    <source>
        <dbReference type="EMBL" id="GME94411.1"/>
    </source>
</evidence>
<comment type="caution">
    <text evidence="1">The sequence shown here is derived from an EMBL/GenBank/DDBJ whole genome shotgun (WGS) entry which is preliminary data.</text>
</comment>
<dbReference type="EMBL" id="BSXV01001946">
    <property type="protein sequence ID" value="GME94411.1"/>
    <property type="molecule type" value="Genomic_DNA"/>
</dbReference>
<dbReference type="Proteomes" id="UP001165101">
    <property type="component" value="Unassembled WGS sequence"/>
</dbReference>
<name>A0ACB5TSQ4_CANBO</name>
<reference evidence="1" key="1">
    <citation type="submission" date="2023-04" db="EMBL/GenBank/DDBJ databases">
        <title>Candida boidinii NBRC 1967.</title>
        <authorList>
            <person name="Ichikawa N."/>
            <person name="Sato H."/>
            <person name="Tonouchi N."/>
        </authorList>
    </citation>
    <scope>NUCLEOTIDE SEQUENCE</scope>
    <source>
        <strain evidence="1">NBRC 1967</strain>
    </source>
</reference>
<gene>
    <name evidence="1" type="ORF">Cboi01_000350800</name>
</gene>
<protein>
    <submittedName>
        <fullName evidence="1">Unnamed protein product</fullName>
    </submittedName>
</protein>
<proteinExistence type="predicted"/>
<evidence type="ECO:0000313" key="2">
    <source>
        <dbReference type="Proteomes" id="UP001165101"/>
    </source>
</evidence>
<sequence>MEGSATDESVNDRIKRRKLVLPEPTTESTKGTIEDSNIEDTGFGASINEIEARTYTQSALLARREAFNEESDDEDEIKKEQNNDDNISLIAAVKSEPREEKSLPKLSLKSKLLNLPKPLNDFEIEFNSDDDDDIFGDFKESDKLSNNKSILIPQDRAEEEKQEQLKAEEEERKRFLSQTQVLQRNLLIPNILEMDNSNSVMTKNLTTKEKAELEVNDEMIILIKSDYAKTHPELKRQDLIKEDLEYDTIQKISNIIKEEMDQEVPNDNFVKTIDSNLAKNKSTSISLENISSYMSTLKKTAQRANKLEKLLDVTFGGYVKIQNGIIDKRKVLNNELGILNRDYNIYSNILEEEALAIQNRKASLQEGVEDLSKAEQAVQRKFRELYSR</sequence>
<accession>A0ACB5TSQ4</accession>